<protein>
    <submittedName>
        <fullName evidence="1">Uncharacterized protein</fullName>
    </submittedName>
</protein>
<dbReference type="AlphaFoldDB" id="A0A368VIG7"/>
<keyword evidence="2" id="KW-1185">Reference proteome</keyword>
<dbReference type="EMBL" id="QPJC01000009">
    <property type="protein sequence ID" value="RCW41001.1"/>
    <property type="molecule type" value="Genomic_DNA"/>
</dbReference>
<reference evidence="1 2" key="1">
    <citation type="submission" date="2018-07" db="EMBL/GenBank/DDBJ databases">
        <title>Genomic Encyclopedia of Type Strains, Phase III (KMG-III): the genomes of soil and plant-associated and newly described type strains.</title>
        <authorList>
            <person name="Whitman W."/>
        </authorList>
    </citation>
    <scope>NUCLEOTIDE SEQUENCE [LARGE SCALE GENOMIC DNA]</scope>
    <source>
        <strain evidence="1 2">CECT 8575</strain>
    </source>
</reference>
<accession>A0A368VIG7</accession>
<name>A0A368VIG7_9ACTN</name>
<dbReference type="RefSeq" id="WP_257233718.1">
    <property type="nucleotide sequence ID" value="NZ_QPJC01000009.1"/>
</dbReference>
<evidence type="ECO:0000313" key="1">
    <source>
        <dbReference type="EMBL" id="RCW41001.1"/>
    </source>
</evidence>
<comment type="caution">
    <text evidence="1">The sequence shown here is derived from an EMBL/GenBank/DDBJ whole genome shotgun (WGS) entry which is preliminary data.</text>
</comment>
<proteinExistence type="predicted"/>
<evidence type="ECO:0000313" key="2">
    <source>
        <dbReference type="Proteomes" id="UP000253495"/>
    </source>
</evidence>
<organism evidence="1 2">
    <name type="scientific">Halopolyspora algeriensis</name>
    <dbReference type="NCBI Taxonomy" id="1500506"/>
    <lineage>
        <taxon>Bacteria</taxon>
        <taxon>Bacillati</taxon>
        <taxon>Actinomycetota</taxon>
        <taxon>Actinomycetes</taxon>
        <taxon>Actinomycetes incertae sedis</taxon>
        <taxon>Halopolyspora</taxon>
    </lineage>
</organism>
<dbReference type="Proteomes" id="UP000253495">
    <property type="component" value="Unassembled WGS sequence"/>
</dbReference>
<gene>
    <name evidence="1" type="ORF">DFQ14_10978</name>
</gene>
<sequence length="42" mass="4509">MTTPTAEDRSLLTGIAALRAEPGKAAELHGGELHNRRLQRIG</sequence>